<feature type="compositionally biased region" description="Basic and acidic residues" evidence="1">
    <location>
        <begin position="31"/>
        <end position="45"/>
    </location>
</feature>
<dbReference type="AlphaFoldDB" id="A0A5J4TFD9"/>
<reference evidence="2 3" key="1">
    <citation type="submission" date="2019-03" db="EMBL/GenBank/DDBJ databases">
        <title>Single cell metagenomics reveals metabolic interactions within the superorganism composed of flagellate Streblomastix strix and complex community of Bacteroidetes bacteria on its surface.</title>
        <authorList>
            <person name="Treitli S.C."/>
            <person name="Kolisko M."/>
            <person name="Husnik F."/>
            <person name="Keeling P."/>
            <person name="Hampl V."/>
        </authorList>
    </citation>
    <scope>NUCLEOTIDE SEQUENCE [LARGE SCALE GENOMIC DNA]</scope>
    <source>
        <strain evidence="2">ST1C</strain>
    </source>
</reference>
<feature type="non-terminal residue" evidence="2">
    <location>
        <position position="99"/>
    </location>
</feature>
<evidence type="ECO:0000256" key="1">
    <source>
        <dbReference type="SAM" id="MobiDB-lite"/>
    </source>
</evidence>
<evidence type="ECO:0000313" key="2">
    <source>
        <dbReference type="EMBL" id="KAA6356632.1"/>
    </source>
</evidence>
<proteinExistence type="predicted"/>
<accession>A0A5J4TFD9</accession>
<protein>
    <submittedName>
        <fullName evidence="2">Uncharacterized protein</fullName>
    </submittedName>
</protein>
<gene>
    <name evidence="2" type="ORF">EZS28_047841</name>
</gene>
<evidence type="ECO:0000313" key="3">
    <source>
        <dbReference type="Proteomes" id="UP000324800"/>
    </source>
</evidence>
<dbReference type="Proteomes" id="UP000324800">
    <property type="component" value="Unassembled WGS sequence"/>
</dbReference>
<dbReference type="EMBL" id="SNRW01032660">
    <property type="protein sequence ID" value="KAA6356632.1"/>
    <property type="molecule type" value="Genomic_DNA"/>
</dbReference>
<comment type="caution">
    <text evidence="2">The sequence shown here is derived from an EMBL/GenBank/DDBJ whole genome shotgun (WGS) entry which is preliminary data.</text>
</comment>
<feature type="region of interest" description="Disordered" evidence="1">
    <location>
        <begin position="31"/>
        <end position="67"/>
    </location>
</feature>
<organism evidence="2 3">
    <name type="scientific">Streblomastix strix</name>
    <dbReference type="NCBI Taxonomy" id="222440"/>
    <lineage>
        <taxon>Eukaryota</taxon>
        <taxon>Metamonada</taxon>
        <taxon>Preaxostyla</taxon>
        <taxon>Oxymonadida</taxon>
        <taxon>Streblomastigidae</taxon>
        <taxon>Streblomastix</taxon>
    </lineage>
</organism>
<name>A0A5J4TFD9_9EUKA</name>
<sequence length="99" mass="12007">MVTFHGGFISQRSEFIHFNHEWKVSNDPLEKNVKEKKKDQQSYERKRIRKDSEDEFSDDGIPRDDSRFEVVEDENEPDVIYEQQIPGIRFRINYSEPYH</sequence>